<keyword evidence="1" id="KW-0812">Transmembrane</keyword>
<keyword evidence="1" id="KW-0472">Membrane</keyword>
<name>A0ABN3QNV2_9ACTN</name>
<dbReference type="Proteomes" id="UP001501509">
    <property type="component" value="Unassembled WGS sequence"/>
</dbReference>
<protein>
    <submittedName>
        <fullName evidence="2">Uncharacterized protein</fullName>
    </submittedName>
</protein>
<evidence type="ECO:0000313" key="3">
    <source>
        <dbReference type="Proteomes" id="UP001501509"/>
    </source>
</evidence>
<accession>A0ABN3QNV2</accession>
<feature type="transmembrane region" description="Helical" evidence="1">
    <location>
        <begin position="56"/>
        <end position="74"/>
    </location>
</feature>
<sequence length="77" mass="7962">MPASGDRRNRWADADTASVNAVFADLTAGRMAGAEGRVRADLAESRAARKRRLQRVAVMIVLAALAAGLVAGIITGG</sequence>
<proteinExistence type="predicted"/>
<dbReference type="RefSeq" id="WP_344547874.1">
    <property type="nucleotide sequence ID" value="NZ_BAAATD010000016.1"/>
</dbReference>
<comment type="caution">
    <text evidence="2">The sequence shown here is derived from an EMBL/GenBank/DDBJ whole genome shotgun (WGS) entry which is preliminary data.</text>
</comment>
<gene>
    <name evidence="2" type="ORF">GCM10010411_81660</name>
</gene>
<organism evidence="2 3">
    <name type="scientific">Actinomadura fulvescens</name>
    <dbReference type="NCBI Taxonomy" id="46160"/>
    <lineage>
        <taxon>Bacteria</taxon>
        <taxon>Bacillati</taxon>
        <taxon>Actinomycetota</taxon>
        <taxon>Actinomycetes</taxon>
        <taxon>Streptosporangiales</taxon>
        <taxon>Thermomonosporaceae</taxon>
        <taxon>Actinomadura</taxon>
    </lineage>
</organism>
<keyword evidence="1" id="KW-1133">Transmembrane helix</keyword>
<evidence type="ECO:0000256" key="1">
    <source>
        <dbReference type="SAM" id="Phobius"/>
    </source>
</evidence>
<keyword evidence="3" id="KW-1185">Reference proteome</keyword>
<dbReference type="EMBL" id="BAAATD010000016">
    <property type="protein sequence ID" value="GAA2631264.1"/>
    <property type="molecule type" value="Genomic_DNA"/>
</dbReference>
<reference evidence="2 3" key="1">
    <citation type="journal article" date="2019" name="Int. J. Syst. Evol. Microbiol.">
        <title>The Global Catalogue of Microorganisms (GCM) 10K type strain sequencing project: providing services to taxonomists for standard genome sequencing and annotation.</title>
        <authorList>
            <consortium name="The Broad Institute Genomics Platform"/>
            <consortium name="The Broad Institute Genome Sequencing Center for Infectious Disease"/>
            <person name="Wu L."/>
            <person name="Ma J."/>
        </authorList>
    </citation>
    <scope>NUCLEOTIDE SEQUENCE [LARGE SCALE GENOMIC DNA]</scope>
    <source>
        <strain evidence="2 3">JCM 6833</strain>
    </source>
</reference>
<evidence type="ECO:0000313" key="2">
    <source>
        <dbReference type="EMBL" id="GAA2631264.1"/>
    </source>
</evidence>